<evidence type="ECO:0000313" key="2">
    <source>
        <dbReference type="Proteomes" id="UP000762676"/>
    </source>
</evidence>
<keyword evidence="2" id="KW-1185">Reference proteome</keyword>
<sequence length="87" mass="9292">MGDLDCPESKGYSDAFPATDVSWQTVNGVGPVTDSLLATCSQNINVSRTGPLHRTPGLSKFPGCKGRRLCLTRSNALDLHSALRAFN</sequence>
<dbReference type="EMBL" id="BMAT01013675">
    <property type="protein sequence ID" value="GFS17971.1"/>
    <property type="molecule type" value="Genomic_DNA"/>
</dbReference>
<reference evidence="1 2" key="1">
    <citation type="journal article" date="2021" name="Elife">
        <title>Chloroplast acquisition without the gene transfer in kleptoplastic sea slugs, Plakobranchus ocellatus.</title>
        <authorList>
            <person name="Maeda T."/>
            <person name="Takahashi S."/>
            <person name="Yoshida T."/>
            <person name="Shimamura S."/>
            <person name="Takaki Y."/>
            <person name="Nagai Y."/>
            <person name="Toyoda A."/>
            <person name="Suzuki Y."/>
            <person name="Arimoto A."/>
            <person name="Ishii H."/>
            <person name="Satoh N."/>
            <person name="Nishiyama T."/>
            <person name="Hasebe M."/>
            <person name="Maruyama T."/>
            <person name="Minagawa J."/>
            <person name="Obokata J."/>
            <person name="Shigenobu S."/>
        </authorList>
    </citation>
    <scope>NUCLEOTIDE SEQUENCE [LARGE SCALE GENOMIC DNA]</scope>
</reference>
<evidence type="ECO:0000313" key="1">
    <source>
        <dbReference type="EMBL" id="GFS17971.1"/>
    </source>
</evidence>
<organism evidence="1 2">
    <name type="scientific">Elysia marginata</name>
    <dbReference type="NCBI Taxonomy" id="1093978"/>
    <lineage>
        <taxon>Eukaryota</taxon>
        <taxon>Metazoa</taxon>
        <taxon>Spiralia</taxon>
        <taxon>Lophotrochozoa</taxon>
        <taxon>Mollusca</taxon>
        <taxon>Gastropoda</taxon>
        <taxon>Heterobranchia</taxon>
        <taxon>Euthyneura</taxon>
        <taxon>Panpulmonata</taxon>
        <taxon>Sacoglossa</taxon>
        <taxon>Placobranchoidea</taxon>
        <taxon>Plakobranchidae</taxon>
        <taxon>Elysia</taxon>
    </lineage>
</organism>
<comment type="caution">
    <text evidence="1">The sequence shown here is derived from an EMBL/GenBank/DDBJ whole genome shotgun (WGS) entry which is preliminary data.</text>
</comment>
<accession>A0AAV4J6D7</accession>
<dbReference type="AlphaFoldDB" id="A0AAV4J6D7"/>
<proteinExistence type="predicted"/>
<dbReference type="Proteomes" id="UP000762676">
    <property type="component" value="Unassembled WGS sequence"/>
</dbReference>
<protein>
    <submittedName>
        <fullName evidence="1">Uncharacterized protein</fullName>
    </submittedName>
</protein>
<name>A0AAV4J6D7_9GAST</name>
<gene>
    <name evidence="1" type="ORF">ElyMa_006835700</name>
</gene>